<dbReference type="GO" id="GO:0003924">
    <property type="term" value="F:GTPase activity"/>
    <property type="evidence" value="ECO:0007669"/>
    <property type="project" value="InterPro"/>
</dbReference>
<dbReference type="SUPFAM" id="SSF52540">
    <property type="entry name" value="P-loop containing nucleoside triphosphate hydrolases"/>
    <property type="match status" value="1"/>
</dbReference>
<keyword evidence="1" id="KW-0547">Nucleotide-binding</keyword>
<feature type="domain" description="OBG-type G" evidence="4">
    <location>
        <begin position="310"/>
        <end position="564"/>
    </location>
</feature>
<dbReference type="InterPro" id="IPR031167">
    <property type="entry name" value="G_OBG"/>
</dbReference>
<dbReference type="GO" id="GO:0005739">
    <property type="term" value="C:mitochondrion"/>
    <property type="evidence" value="ECO:0007669"/>
    <property type="project" value="TreeGrafter"/>
</dbReference>
<dbReference type="InterPro" id="IPR006073">
    <property type="entry name" value="GTP-bd"/>
</dbReference>
<keyword evidence="7" id="KW-1185">Reference proteome</keyword>
<dbReference type="InterPro" id="IPR027417">
    <property type="entry name" value="P-loop_NTPase"/>
</dbReference>
<feature type="region of interest" description="Disordered" evidence="3">
    <location>
        <begin position="38"/>
        <end position="58"/>
    </location>
</feature>
<evidence type="ECO:0000259" key="4">
    <source>
        <dbReference type="PROSITE" id="PS51710"/>
    </source>
</evidence>
<dbReference type="InterPro" id="IPR006169">
    <property type="entry name" value="GTP1_OBG_dom"/>
</dbReference>
<dbReference type="InterPro" id="IPR036726">
    <property type="entry name" value="GTP1_OBG_dom_sf"/>
</dbReference>
<dbReference type="OrthoDB" id="347018at2759"/>
<evidence type="ECO:0000256" key="3">
    <source>
        <dbReference type="SAM" id="MobiDB-lite"/>
    </source>
</evidence>
<evidence type="ECO:0000256" key="1">
    <source>
        <dbReference type="ARBA" id="ARBA00022741"/>
    </source>
</evidence>
<dbReference type="AlphaFoldDB" id="A0A2B7Z437"/>
<dbReference type="Gene3D" id="2.70.210.12">
    <property type="entry name" value="GTP1/OBG domain"/>
    <property type="match status" value="1"/>
</dbReference>
<dbReference type="InterPro" id="IPR045086">
    <property type="entry name" value="OBG_GTPase"/>
</dbReference>
<evidence type="ECO:0000313" key="6">
    <source>
        <dbReference type="EMBL" id="PGH28121.1"/>
    </source>
</evidence>
<keyword evidence="2" id="KW-0342">GTP-binding</keyword>
<dbReference type="GO" id="GO:0005525">
    <property type="term" value="F:GTP binding"/>
    <property type="evidence" value="ECO:0007669"/>
    <property type="project" value="UniProtKB-KW"/>
</dbReference>
<gene>
    <name evidence="6" type="ORF">AJ80_00011</name>
</gene>
<dbReference type="PRINTS" id="PR00326">
    <property type="entry name" value="GTP1OBG"/>
</dbReference>
<name>A0A2B7Z437_POLH7</name>
<dbReference type="Pfam" id="PF01926">
    <property type="entry name" value="MMR_HSR1"/>
    <property type="match status" value="1"/>
</dbReference>
<protein>
    <submittedName>
        <fullName evidence="6">Obg family GTPase CgtA</fullName>
    </submittedName>
</protein>
<reference evidence="6 7" key="1">
    <citation type="submission" date="2017-10" db="EMBL/GenBank/DDBJ databases">
        <title>Comparative genomics in systemic dimorphic fungi from Ajellomycetaceae.</title>
        <authorList>
            <person name="Munoz J.F."/>
            <person name="Mcewen J.G."/>
            <person name="Clay O.K."/>
            <person name="Cuomo C.A."/>
        </authorList>
    </citation>
    <scope>NUCLEOTIDE SEQUENCE [LARGE SCALE GENOMIC DNA]</scope>
    <source>
        <strain evidence="6 7">UAMH7299</strain>
    </source>
</reference>
<organism evidence="6 7">
    <name type="scientific">Polytolypa hystricis (strain UAMH7299)</name>
    <dbReference type="NCBI Taxonomy" id="1447883"/>
    <lineage>
        <taxon>Eukaryota</taxon>
        <taxon>Fungi</taxon>
        <taxon>Dikarya</taxon>
        <taxon>Ascomycota</taxon>
        <taxon>Pezizomycotina</taxon>
        <taxon>Eurotiomycetes</taxon>
        <taxon>Eurotiomycetidae</taxon>
        <taxon>Onygenales</taxon>
        <taxon>Onygenales incertae sedis</taxon>
        <taxon>Polytolypa</taxon>
    </lineage>
</organism>
<dbReference type="CDD" id="cd01898">
    <property type="entry name" value="Obg"/>
    <property type="match status" value="1"/>
</dbReference>
<evidence type="ECO:0000313" key="7">
    <source>
        <dbReference type="Proteomes" id="UP000224634"/>
    </source>
</evidence>
<dbReference type="EMBL" id="PDNA01000001">
    <property type="protein sequence ID" value="PGH28121.1"/>
    <property type="molecule type" value="Genomic_DNA"/>
</dbReference>
<evidence type="ECO:0000259" key="5">
    <source>
        <dbReference type="PROSITE" id="PS51883"/>
    </source>
</evidence>
<dbReference type="Proteomes" id="UP000224634">
    <property type="component" value="Unassembled WGS sequence"/>
</dbReference>
<accession>A0A2B7Z437</accession>
<dbReference type="STRING" id="1447883.A0A2B7Z437"/>
<feature type="domain" description="Obg" evidence="5">
    <location>
        <begin position="83"/>
        <end position="309"/>
    </location>
</feature>
<feature type="region of interest" description="Disordered" evidence="3">
    <location>
        <begin position="454"/>
        <end position="481"/>
    </location>
</feature>
<sequence>MSPTMMPFLYPCLLRSPIRRPGKASTVGKLFGRVSCSRSTTSTTRTLPRPSSASSNEPVTYIVNHGPNNTTHLNPAPSDYGRTIFQDRCSLTVCPGSGGHGCVSFLREKYIEDGPANGGDGGTGGSIFIQAVEGQTSLHKLARRGVLKAGHGRSGQGKSMGGQRGEDVLIQVPVGTIVREIGRYDPITEEEAQFRQLRKEVGRKEAMRLTANSKDRWVLYPGARPSDFLLTEFPIVSGPKRPSIAALEPRGPIYLDLSQPMEKPMLLAAGALGGQGNPSFVTKHNIKPKFASRGKRGMKLELELELKLLADVGLVGLPNAGKSTLLRAITNSRTRVGNWAFTTLTPNIGTVVIDNSSGRPLVGSAPGKTQRANFTIADIPGLIEDAHLDKGLGLGFLRHIERAGILAFVVDLNAGDAVAALKGLWRELGEYQRLQDRELNIRTESRLIDWVPMNGGAQKPEAGGGQVIPPPVLSPSSPDVNNPPTLPPIYSKPWFVIGTKADLPGTHENFQALHAYLADVEKGEAEHPGGQKNGWRDHLFSLPISAINAQGVSSIPERVVRLLDGYY</sequence>
<dbReference type="Gene3D" id="3.40.50.300">
    <property type="entry name" value="P-loop containing nucleotide triphosphate hydrolases"/>
    <property type="match status" value="1"/>
</dbReference>
<comment type="caution">
    <text evidence="6">The sequence shown here is derived from an EMBL/GenBank/DDBJ whole genome shotgun (WGS) entry which is preliminary data.</text>
</comment>
<dbReference type="SUPFAM" id="SSF82051">
    <property type="entry name" value="Obg GTP-binding protein N-terminal domain"/>
    <property type="match status" value="1"/>
</dbReference>
<dbReference type="PANTHER" id="PTHR11702">
    <property type="entry name" value="DEVELOPMENTALLY REGULATED GTP-BINDING PROTEIN-RELATED"/>
    <property type="match status" value="1"/>
</dbReference>
<dbReference type="Pfam" id="PF01018">
    <property type="entry name" value="GTP1_OBG"/>
    <property type="match status" value="2"/>
</dbReference>
<feature type="compositionally biased region" description="Low complexity" evidence="3">
    <location>
        <begin position="38"/>
        <end position="55"/>
    </location>
</feature>
<evidence type="ECO:0000256" key="2">
    <source>
        <dbReference type="ARBA" id="ARBA00023134"/>
    </source>
</evidence>
<dbReference type="PROSITE" id="PS51710">
    <property type="entry name" value="G_OBG"/>
    <property type="match status" value="1"/>
</dbReference>
<proteinExistence type="predicted"/>
<dbReference type="PROSITE" id="PS51883">
    <property type="entry name" value="OBG"/>
    <property type="match status" value="1"/>
</dbReference>
<dbReference type="PANTHER" id="PTHR11702:SF31">
    <property type="entry name" value="MITOCHONDRIAL RIBOSOME-ASSOCIATED GTPASE 2"/>
    <property type="match status" value="1"/>
</dbReference>
<dbReference type="GO" id="GO:0042254">
    <property type="term" value="P:ribosome biogenesis"/>
    <property type="evidence" value="ECO:0007669"/>
    <property type="project" value="UniProtKB-UniRule"/>
</dbReference>